<dbReference type="Proteomes" id="UP000242263">
    <property type="component" value="Unassembled WGS sequence"/>
</dbReference>
<organism evidence="1 2">
    <name type="scientific">Alloscardovia omnicolens</name>
    <dbReference type="NCBI Taxonomy" id="419015"/>
    <lineage>
        <taxon>Bacteria</taxon>
        <taxon>Bacillati</taxon>
        <taxon>Actinomycetota</taxon>
        <taxon>Actinomycetes</taxon>
        <taxon>Bifidobacteriales</taxon>
        <taxon>Bifidobacteriaceae</taxon>
        <taxon>Alloscardovia</taxon>
    </lineage>
</organism>
<dbReference type="RefSeq" id="WP_101541583.1">
    <property type="nucleotide sequence ID" value="NZ_PKGU01000006.1"/>
</dbReference>
<dbReference type="AlphaFoldDB" id="A0A2I1M1R3"/>
<proteinExistence type="predicted"/>
<reference evidence="1 2" key="1">
    <citation type="submission" date="2017-12" db="EMBL/GenBank/DDBJ databases">
        <title>Phylogenetic diversity of female urinary microbiome.</title>
        <authorList>
            <person name="Thomas-White K."/>
            <person name="Wolfe A.J."/>
        </authorList>
    </citation>
    <scope>NUCLEOTIDE SEQUENCE [LARGE SCALE GENOMIC DNA]</scope>
    <source>
        <strain evidence="1 2">UMB0064</strain>
    </source>
</reference>
<comment type="caution">
    <text evidence="1">The sequence shown here is derived from an EMBL/GenBank/DDBJ whole genome shotgun (WGS) entry which is preliminary data.</text>
</comment>
<gene>
    <name evidence="1" type="ORF">CYJ32_07410</name>
</gene>
<accession>A0A2I1M1R3</accession>
<protein>
    <submittedName>
        <fullName evidence="1">Uncharacterized protein</fullName>
    </submittedName>
</protein>
<evidence type="ECO:0000313" key="1">
    <source>
        <dbReference type="EMBL" id="PKZ14044.1"/>
    </source>
</evidence>
<dbReference type="EMBL" id="PKGU01000006">
    <property type="protein sequence ID" value="PKZ14044.1"/>
    <property type="molecule type" value="Genomic_DNA"/>
</dbReference>
<name>A0A2I1M1R3_9BIFI</name>
<evidence type="ECO:0000313" key="2">
    <source>
        <dbReference type="Proteomes" id="UP000242263"/>
    </source>
</evidence>
<sequence>MVLTLTRPMADVELITNMPTMQKAVDAANNYLNLKARKPVSGITDFEEAEQAQELADAYERMKKTKQECDDSTVVLHLTGLPSSQWRQITLKTVIAQDDGTYLTDLPEQAILALPDMLKSANFKNGTDVPVADVLAILPELSDSQLADIMTAVQNLNNPSTVLPKEIGQIISDSATTL</sequence>